<organism evidence="1 2">
    <name type="scientific">Alishewanella tabrizica</name>
    <dbReference type="NCBI Taxonomy" id="671278"/>
    <lineage>
        <taxon>Bacteria</taxon>
        <taxon>Pseudomonadati</taxon>
        <taxon>Pseudomonadota</taxon>
        <taxon>Gammaproteobacteria</taxon>
        <taxon>Alteromonadales</taxon>
        <taxon>Alteromonadaceae</taxon>
        <taxon>Alishewanella</taxon>
    </lineage>
</organism>
<accession>A0ABQ2WIK4</accession>
<reference evidence="2" key="1">
    <citation type="journal article" date="2019" name="Int. J. Syst. Evol. Microbiol.">
        <title>The Global Catalogue of Microorganisms (GCM) 10K type strain sequencing project: providing services to taxonomists for standard genome sequencing and annotation.</title>
        <authorList>
            <consortium name="The Broad Institute Genomics Platform"/>
            <consortium name="The Broad Institute Genome Sequencing Center for Infectious Disease"/>
            <person name="Wu L."/>
            <person name="Ma J."/>
        </authorList>
    </citation>
    <scope>NUCLEOTIDE SEQUENCE [LARGE SCALE GENOMIC DNA]</scope>
    <source>
        <strain evidence="2">KCTC 23723</strain>
    </source>
</reference>
<dbReference type="NCBIfam" id="TIGR04352">
    <property type="entry name" value="HprK_rel_A"/>
    <property type="match status" value="1"/>
</dbReference>
<name>A0ABQ2WIK4_9ALTE</name>
<keyword evidence="2" id="KW-1185">Reference proteome</keyword>
<evidence type="ECO:0000313" key="1">
    <source>
        <dbReference type="EMBL" id="GGW53316.1"/>
    </source>
</evidence>
<evidence type="ECO:0000313" key="2">
    <source>
        <dbReference type="Proteomes" id="UP000634667"/>
    </source>
</evidence>
<dbReference type="SUPFAM" id="SSF53795">
    <property type="entry name" value="PEP carboxykinase-like"/>
    <property type="match status" value="1"/>
</dbReference>
<dbReference type="InterPro" id="IPR027600">
    <property type="entry name" value="HprK-rel_A"/>
</dbReference>
<gene>
    <name evidence="1" type="ORF">GCM10008111_06890</name>
</gene>
<dbReference type="EMBL" id="BMYR01000002">
    <property type="protein sequence ID" value="GGW53316.1"/>
    <property type="molecule type" value="Genomic_DNA"/>
</dbReference>
<evidence type="ECO:0008006" key="3">
    <source>
        <dbReference type="Google" id="ProtNLM"/>
    </source>
</evidence>
<dbReference type="Proteomes" id="UP000634667">
    <property type="component" value="Unassembled WGS sequence"/>
</dbReference>
<comment type="caution">
    <text evidence="1">The sequence shown here is derived from an EMBL/GenBank/DDBJ whole genome shotgun (WGS) entry which is preliminary data.</text>
</comment>
<sequence>MNWCVAAHDFSHFLLHAAVLVKNNKAILCPASPGSGKSTLSAFLGLSGWFVYSDEMAIIDIDSQNVKPMFRPVCLKNDSIELMKNWHPSAIITPVCRDTQKGDVAHVKVLSWQQYQQLTPVPITALVFPKFKTGSELKLYKLDQLDAFSQLSRNAFNYNVLGKTAFTLSADIVSRAGIYQAEYSDLTQLATFFDELVQA</sequence>
<protein>
    <recommendedName>
        <fullName evidence="3">HprK-related kinase A</fullName>
    </recommendedName>
</protein>
<proteinExistence type="predicted"/>